<feature type="active site" evidence="19">
    <location>
        <position position="150"/>
    </location>
</feature>
<dbReference type="SUPFAM" id="SSF56059">
    <property type="entry name" value="Glutathione synthetase ATP-binding domain-like"/>
    <property type="match status" value="1"/>
</dbReference>
<keyword evidence="13 18" id="KW-0573">Peptidoglycan synthesis</keyword>
<keyword evidence="12 18" id="KW-0133">Cell shape</keyword>
<dbReference type="PROSITE" id="PS00843">
    <property type="entry name" value="DALA_DALA_LIGASE_1"/>
    <property type="match status" value="1"/>
</dbReference>
<comment type="similarity">
    <text evidence="5 18">Belongs to the D-alanine--D-alanine ligase family.</text>
</comment>
<keyword evidence="14 20" id="KW-0464">Manganese</keyword>
<dbReference type="Pfam" id="PF01820">
    <property type="entry name" value="Dala_Dala_lig_N"/>
    <property type="match status" value="1"/>
</dbReference>
<reference evidence="23 24" key="1">
    <citation type="submission" date="2014-11" db="EMBL/GenBank/DDBJ databases">
        <title>Genome sequencing of Pantoea rodasii ND03.</title>
        <authorList>
            <person name="Muhamad Yunos N.Y."/>
            <person name="Chan K.-G."/>
        </authorList>
    </citation>
    <scope>NUCLEOTIDE SEQUENCE [LARGE SCALE GENOMIC DNA]</scope>
    <source>
        <strain evidence="23 24">ND03</strain>
    </source>
</reference>
<evidence type="ECO:0000256" key="9">
    <source>
        <dbReference type="ARBA" id="ARBA00022741"/>
    </source>
</evidence>
<keyword evidence="10 21" id="KW-0067">ATP-binding</keyword>
<proteinExistence type="inferred from homology"/>
<accession>A0A0B1RC28</accession>
<keyword evidence="7 18" id="KW-0436">Ligase</keyword>
<dbReference type="GO" id="GO:0005524">
    <property type="term" value="F:ATP binding"/>
    <property type="evidence" value="ECO:0007669"/>
    <property type="project" value="UniProtKB-UniRule"/>
</dbReference>
<dbReference type="EC" id="6.3.2.4" evidence="18"/>
<dbReference type="FunFam" id="3.30.1490.20:FF:000007">
    <property type="entry name" value="D-alanine--D-alanine ligase"/>
    <property type="match status" value="1"/>
</dbReference>
<feature type="active site" evidence="19">
    <location>
        <position position="15"/>
    </location>
</feature>
<dbReference type="FunFam" id="3.30.470.20:FF:000008">
    <property type="entry name" value="D-alanine--D-alanine ligase"/>
    <property type="match status" value="1"/>
</dbReference>
<dbReference type="NCBIfam" id="TIGR01205">
    <property type="entry name" value="D_ala_D_alaTIGR"/>
    <property type="match status" value="1"/>
</dbReference>
<dbReference type="FunFam" id="3.40.50.20:FF:000013">
    <property type="entry name" value="D-alanine--D-alanine ligase"/>
    <property type="match status" value="1"/>
</dbReference>
<comment type="function">
    <text evidence="2 18">Cell wall formation.</text>
</comment>
<keyword evidence="11 20" id="KW-0460">Magnesium</keyword>
<name>A0A0B1RC28_9GAMM</name>
<dbReference type="Pfam" id="PF07478">
    <property type="entry name" value="Dala_Dala_lig_C"/>
    <property type="match status" value="1"/>
</dbReference>
<dbReference type="InterPro" id="IPR005905">
    <property type="entry name" value="D_ala_D_ala"/>
</dbReference>
<dbReference type="GO" id="GO:0046872">
    <property type="term" value="F:metal ion binding"/>
    <property type="evidence" value="ECO:0007669"/>
    <property type="project" value="UniProtKB-KW"/>
</dbReference>
<dbReference type="UniPathway" id="UPA00219"/>
<comment type="pathway">
    <text evidence="17">Glycan biosynthesis.</text>
</comment>
<evidence type="ECO:0000256" key="3">
    <source>
        <dbReference type="ARBA" id="ARBA00004496"/>
    </source>
</evidence>
<evidence type="ECO:0000256" key="13">
    <source>
        <dbReference type="ARBA" id="ARBA00022984"/>
    </source>
</evidence>
<evidence type="ECO:0000259" key="22">
    <source>
        <dbReference type="PROSITE" id="PS50975"/>
    </source>
</evidence>
<comment type="subcellular location">
    <subcellularLocation>
        <location evidence="3 18">Cytoplasm</location>
    </subcellularLocation>
</comment>
<organism evidence="23 24">
    <name type="scientific">Pantoea rodasii</name>
    <dbReference type="NCBI Taxonomy" id="1076549"/>
    <lineage>
        <taxon>Bacteria</taxon>
        <taxon>Pseudomonadati</taxon>
        <taxon>Pseudomonadota</taxon>
        <taxon>Gammaproteobacteria</taxon>
        <taxon>Enterobacterales</taxon>
        <taxon>Erwiniaceae</taxon>
        <taxon>Pantoea</taxon>
    </lineage>
</organism>
<dbReference type="PIRSF" id="PIRSF039102">
    <property type="entry name" value="Ddl/VanB"/>
    <property type="match status" value="1"/>
</dbReference>
<dbReference type="GO" id="GO:0071555">
    <property type="term" value="P:cell wall organization"/>
    <property type="evidence" value="ECO:0007669"/>
    <property type="project" value="UniProtKB-KW"/>
</dbReference>
<evidence type="ECO:0000256" key="11">
    <source>
        <dbReference type="ARBA" id="ARBA00022842"/>
    </source>
</evidence>
<dbReference type="InterPro" id="IPR013815">
    <property type="entry name" value="ATP_grasp_subdomain_1"/>
</dbReference>
<evidence type="ECO:0000256" key="21">
    <source>
        <dbReference type="PROSITE-ProRule" id="PRU00409"/>
    </source>
</evidence>
<sequence>MAEKVAVLMGGTSAERDVSLNSGSAVLAGLREMGIDAHGVDTRDVSVLDLKAQGFAKAFIALHGRGGEDGTLQAVLEFLQMPYTGSGVMASAITMDKLRSKLLWQGRGLPSGKFVWLTRQQHDAGLDAATQASIAALGMPLFVKPSCEGSSVGISRVNSVEALPAALEEAFRHDNDVLIEAFLSGAEYTVGILGDEILPSIRIKTASEFYDYEAKYISDDTEYFCPSGLSAEKEAELQTLVLAAWRALGCSGWGRVDVMADGEGHFQLLEVNTSPGMTSHSLVPMAARQAGYSFPQLVARILELAD</sequence>
<evidence type="ECO:0000256" key="1">
    <source>
        <dbReference type="ARBA" id="ARBA00001936"/>
    </source>
</evidence>
<comment type="pathway">
    <text evidence="4 18">Cell wall biogenesis; peptidoglycan biosynthesis.</text>
</comment>
<dbReference type="InterPro" id="IPR000291">
    <property type="entry name" value="D-Ala_lig_Van_CS"/>
</dbReference>
<dbReference type="PROSITE" id="PS00844">
    <property type="entry name" value="DALA_DALA_LIGASE_2"/>
    <property type="match status" value="1"/>
</dbReference>
<dbReference type="HAMAP" id="MF_00047">
    <property type="entry name" value="Dala_Dala_lig"/>
    <property type="match status" value="1"/>
</dbReference>
<dbReference type="SUPFAM" id="SSF52440">
    <property type="entry name" value="PreATP-grasp domain"/>
    <property type="match status" value="1"/>
</dbReference>
<evidence type="ECO:0000256" key="17">
    <source>
        <dbReference type="ARBA" id="ARBA00060592"/>
    </source>
</evidence>
<dbReference type="PANTHER" id="PTHR23132:SF23">
    <property type="entry name" value="D-ALANINE--D-ALANINE LIGASE B"/>
    <property type="match status" value="1"/>
</dbReference>
<evidence type="ECO:0000256" key="19">
    <source>
        <dbReference type="PIRSR" id="PIRSR039102-1"/>
    </source>
</evidence>
<comment type="cofactor">
    <cofactor evidence="1">
        <name>Mn(2+)</name>
        <dbReference type="ChEBI" id="CHEBI:29035"/>
    </cofactor>
</comment>
<evidence type="ECO:0000256" key="2">
    <source>
        <dbReference type="ARBA" id="ARBA00003921"/>
    </source>
</evidence>
<evidence type="ECO:0000256" key="7">
    <source>
        <dbReference type="ARBA" id="ARBA00022598"/>
    </source>
</evidence>
<dbReference type="Gene3D" id="3.30.1490.20">
    <property type="entry name" value="ATP-grasp fold, A domain"/>
    <property type="match status" value="1"/>
</dbReference>
<feature type="binding site" evidence="20">
    <location>
        <position position="270"/>
    </location>
    <ligand>
        <name>Mg(2+)</name>
        <dbReference type="ChEBI" id="CHEBI:18420"/>
        <label>2</label>
    </ligand>
</feature>
<dbReference type="AlphaFoldDB" id="A0A0B1RC28"/>
<dbReference type="Gene3D" id="3.30.470.20">
    <property type="entry name" value="ATP-grasp fold, B domain"/>
    <property type="match status" value="1"/>
</dbReference>
<dbReference type="RefSeq" id="WP_039329339.1">
    <property type="nucleotide sequence ID" value="NZ_JTJJ01000027.1"/>
</dbReference>
<dbReference type="InterPro" id="IPR016185">
    <property type="entry name" value="PreATP-grasp_dom_sf"/>
</dbReference>
<evidence type="ECO:0000256" key="18">
    <source>
        <dbReference type="HAMAP-Rule" id="MF_00047"/>
    </source>
</evidence>
<keyword evidence="8 20" id="KW-0479">Metal-binding</keyword>
<dbReference type="GO" id="GO:0008716">
    <property type="term" value="F:D-alanine-D-alanine ligase activity"/>
    <property type="evidence" value="ECO:0007669"/>
    <property type="project" value="UniProtKB-UniRule"/>
</dbReference>
<evidence type="ECO:0000256" key="10">
    <source>
        <dbReference type="ARBA" id="ARBA00022840"/>
    </source>
</evidence>
<evidence type="ECO:0000256" key="15">
    <source>
        <dbReference type="ARBA" id="ARBA00023316"/>
    </source>
</evidence>
<evidence type="ECO:0000256" key="4">
    <source>
        <dbReference type="ARBA" id="ARBA00004752"/>
    </source>
</evidence>
<dbReference type="Gene3D" id="3.40.50.20">
    <property type="match status" value="1"/>
</dbReference>
<dbReference type="EMBL" id="JTJJ01000027">
    <property type="protein sequence ID" value="KHJ68782.1"/>
    <property type="molecule type" value="Genomic_DNA"/>
</dbReference>
<dbReference type="GO" id="GO:0008360">
    <property type="term" value="P:regulation of cell shape"/>
    <property type="evidence" value="ECO:0007669"/>
    <property type="project" value="UniProtKB-KW"/>
</dbReference>
<evidence type="ECO:0000313" key="23">
    <source>
        <dbReference type="EMBL" id="KHJ68782.1"/>
    </source>
</evidence>
<keyword evidence="6 18" id="KW-0963">Cytoplasm</keyword>
<comment type="cofactor">
    <cofactor evidence="20">
        <name>Mg(2+)</name>
        <dbReference type="ChEBI" id="CHEBI:18420"/>
    </cofactor>
    <cofactor evidence="20">
        <name>Mn(2+)</name>
        <dbReference type="ChEBI" id="CHEBI:29035"/>
    </cofactor>
    <text evidence="20">Binds 2 magnesium or manganese ions per subunit.</text>
</comment>
<feature type="binding site" evidence="20">
    <location>
        <position position="272"/>
    </location>
    <ligand>
        <name>Mg(2+)</name>
        <dbReference type="ChEBI" id="CHEBI:18420"/>
        <label>2</label>
    </ligand>
</feature>
<evidence type="ECO:0000256" key="12">
    <source>
        <dbReference type="ARBA" id="ARBA00022960"/>
    </source>
</evidence>
<evidence type="ECO:0000313" key="24">
    <source>
        <dbReference type="Proteomes" id="UP000030853"/>
    </source>
</evidence>
<dbReference type="GO" id="GO:0005829">
    <property type="term" value="C:cytosol"/>
    <property type="evidence" value="ECO:0007669"/>
    <property type="project" value="TreeGrafter"/>
</dbReference>
<comment type="caution">
    <text evidence="23">The sequence shown here is derived from an EMBL/GenBank/DDBJ whole genome shotgun (WGS) entry which is preliminary data.</text>
</comment>
<feature type="domain" description="ATP-grasp" evidence="22">
    <location>
        <begin position="101"/>
        <end position="303"/>
    </location>
</feature>
<feature type="active site" evidence="19">
    <location>
        <position position="281"/>
    </location>
</feature>
<dbReference type="Proteomes" id="UP000030853">
    <property type="component" value="Unassembled WGS sequence"/>
</dbReference>
<dbReference type="GO" id="GO:0009252">
    <property type="term" value="P:peptidoglycan biosynthetic process"/>
    <property type="evidence" value="ECO:0007669"/>
    <property type="project" value="UniProtKB-UniRule"/>
</dbReference>
<gene>
    <name evidence="18 23" type="primary">ddl</name>
    <name evidence="23" type="ORF">QU24_06445</name>
</gene>
<dbReference type="InterPro" id="IPR011761">
    <property type="entry name" value="ATP-grasp"/>
</dbReference>
<comment type="catalytic activity">
    <reaction evidence="16 18">
        <text>2 D-alanine + ATP = D-alanyl-D-alanine + ADP + phosphate + H(+)</text>
        <dbReference type="Rhea" id="RHEA:11224"/>
        <dbReference type="ChEBI" id="CHEBI:15378"/>
        <dbReference type="ChEBI" id="CHEBI:30616"/>
        <dbReference type="ChEBI" id="CHEBI:43474"/>
        <dbReference type="ChEBI" id="CHEBI:57416"/>
        <dbReference type="ChEBI" id="CHEBI:57822"/>
        <dbReference type="ChEBI" id="CHEBI:456216"/>
        <dbReference type="EC" id="6.3.2.4"/>
    </reaction>
</comment>
<evidence type="ECO:0000256" key="20">
    <source>
        <dbReference type="PIRSR" id="PIRSR039102-3"/>
    </source>
</evidence>
<dbReference type="PROSITE" id="PS50975">
    <property type="entry name" value="ATP_GRASP"/>
    <property type="match status" value="1"/>
</dbReference>
<protein>
    <recommendedName>
        <fullName evidence="18">D-alanine--D-alanine ligase</fullName>
        <ecNumber evidence="18">6.3.2.4</ecNumber>
    </recommendedName>
    <alternativeName>
        <fullName evidence="18">D-Ala-D-Ala ligase</fullName>
    </alternativeName>
    <alternativeName>
        <fullName evidence="18">D-alanylalanine synthetase</fullName>
    </alternativeName>
</protein>
<dbReference type="InterPro" id="IPR011095">
    <property type="entry name" value="Dala_Dala_lig_C"/>
</dbReference>
<keyword evidence="15 18" id="KW-0961">Cell wall biogenesis/degradation</keyword>
<evidence type="ECO:0000256" key="6">
    <source>
        <dbReference type="ARBA" id="ARBA00022490"/>
    </source>
</evidence>
<evidence type="ECO:0000256" key="14">
    <source>
        <dbReference type="ARBA" id="ARBA00023211"/>
    </source>
</evidence>
<dbReference type="InterPro" id="IPR011127">
    <property type="entry name" value="Dala_Dala_lig_N"/>
</dbReference>
<evidence type="ECO:0000256" key="5">
    <source>
        <dbReference type="ARBA" id="ARBA00010871"/>
    </source>
</evidence>
<dbReference type="NCBIfam" id="NF002378">
    <property type="entry name" value="PRK01372.1"/>
    <property type="match status" value="1"/>
</dbReference>
<evidence type="ECO:0000256" key="16">
    <source>
        <dbReference type="ARBA" id="ARBA00047614"/>
    </source>
</evidence>
<keyword evidence="9 21" id="KW-0547">Nucleotide-binding</keyword>
<feature type="binding site" evidence="20">
    <location>
        <position position="270"/>
    </location>
    <ligand>
        <name>Mg(2+)</name>
        <dbReference type="ChEBI" id="CHEBI:18420"/>
        <label>1</label>
    </ligand>
</feature>
<feature type="binding site" evidence="20">
    <location>
        <position position="257"/>
    </location>
    <ligand>
        <name>Mg(2+)</name>
        <dbReference type="ChEBI" id="CHEBI:18420"/>
        <label>1</label>
    </ligand>
</feature>
<evidence type="ECO:0000256" key="8">
    <source>
        <dbReference type="ARBA" id="ARBA00022723"/>
    </source>
</evidence>
<dbReference type="PANTHER" id="PTHR23132">
    <property type="entry name" value="D-ALANINE--D-ALANINE LIGASE"/>
    <property type="match status" value="1"/>
</dbReference>